<name>A0ABT1E239_9ACTN</name>
<accession>A0ABT1E239</accession>
<dbReference type="RefSeq" id="WP_253241925.1">
    <property type="nucleotide sequence ID" value="NZ_JAMYJR010000040.1"/>
</dbReference>
<evidence type="ECO:0000313" key="3">
    <source>
        <dbReference type="Proteomes" id="UP001523369"/>
    </source>
</evidence>
<feature type="transmembrane region" description="Helical" evidence="1">
    <location>
        <begin position="62"/>
        <end position="79"/>
    </location>
</feature>
<organism evidence="2 3">
    <name type="scientific">Paractinoplanes aksuensis</name>
    <dbReference type="NCBI Taxonomy" id="2939490"/>
    <lineage>
        <taxon>Bacteria</taxon>
        <taxon>Bacillati</taxon>
        <taxon>Actinomycetota</taxon>
        <taxon>Actinomycetes</taxon>
        <taxon>Micromonosporales</taxon>
        <taxon>Micromonosporaceae</taxon>
        <taxon>Paractinoplanes</taxon>
    </lineage>
</organism>
<keyword evidence="1" id="KW-0812">Transmembrane</keyword>
<dbReference type="EMBL" id="JAMYJR010000040">
    <property type="protein sequence ID" value="MCO8275891.1"/>
    <property type="molecule type" value="Genomic_DNA"/>
</dbReference>
<evidence type="ECO:0000313" key="2">
    <source>
        <dbReference type="EMBL" id="MCO8275891.1"/>
    </source>
</evidence>
<protein>
    <submittedName>
        <fullName evidence="2">Uncharacterized protein</fullName>
    </submittedName>
</protein>
<feature type="transmembrane region" description="Helical" evidence="1">
    <location>
        <begin position="85"/>
        <end position="105"/>
    </location>
</feature>
<sequence length="136" mass="14224">MSDATTAGKPSYAPVIGLIVLAYVLATSITERICVALVLVVQIGTVWYVLRLASIRPHLRRAATGVFVLALVSAGWAVASPTNCLVGLTFLAGCVLYAMAPLVIVADVARRAADKELLLGALAAYLMLGLAFGFAY</sequence>
<dbReference type="Proteomes" id="UP001523369">
    <property type="component" value="Unassembled WGS sequence"/>
</dbReference>
<keyword evidence="1" id="KW-1133">Transmembrane helix</keyword>
<comment type="caution">
    <text evidence="2">The sequence shown here is derived from an EMBL/GenBank/DDBJ whole genome shotgun (WGS) entry which is preliminary data.</text>
</comment>
<proteinExistence type="predicted"/>
<feature type="transmembrane region" description="Helical" evidence="1">
    <location>
        <begin position="12"/>
        <end position="29"/>
    </location>
</feature>
<gene>
    <name evidence="2" type="ORF">M1L60_35465</name>
</gene>
<keyword evidence="1" id="KW-0472">Membrane</keyword>
<reference evidence="2 3" key="1">
    <citation type="submission" date="2022-06" db="EMBL/GenBank/DDBJ databases">
        <title>New Species of the Genus Actinoplanes, ActinopZanes ferrugineus.</title>
        <authorList>
            <person name="Ding P."/>
        </authorList>
    </citation>
    <scope>NUCLEOTIDE SEQUENCE [LARGE SCALE GENOMIC DNA]</scope>
    <source>
        <strain evidence="2 3">TRM88003</strain>
    </source>
</reference>
<feature type="transmembrane region" description="Helical" evidence="1">
    <location>
        <begin position="117"/>
        <end position="135"/>
    </location>
</feature>
<evidence type="ECO:0000256" key="1">
    <source>
        <dbReference type="SAM" id="Phobius"/>
    </source>
</evidence>
<feature type="transmembrane region" description="Helical" evidence="1">
    <location>
        <begin position="35"/>
        <end position="50"/>
    </location>
</feature>
<keyword evidence="3" id="KW-1185">Reference proteome</keyword>